<dbReference type="EMBL" id="JABBNU010000008">
    <property type="protein sequence ID" value="NMM49535.1"/>
    <property type="molecule type" value="Genomic_DNA"/>
</dbReference>
<dbReference type="Proteomes" id="UP000559010">
    <property type="component" value="Unassembled WGS sequence"/>
</dbReference>
<dbReference type="AlphaFoldDB" id="A0A848J208"/>
<name>A0A848J208_9BACT</name>
<dbReference type="RefSeq" id="WP_169682734.1">
    <property type="nucleotide sequence ID" value="NZ_JABBNU010000008.1"/>
</dbReference>
<sequence length="469" mass="52973">MIRISQNIKAVLAGQTIKFLLISIVILGSCKEERVKFDTKHPITDDEPEQYGIPFGNVPETSDILMYEINLQAFSAEGNIVGAQKRLDSLKNLGVNVIWLMPIYPIGEEKGVGSPYAVKDYKSVNARFGDLDILREFVTEAHNRDMAVILDWVANHTSWDNDWIQTRSWYTQDASGNILTPNESWTDVADLNFNNEAMRKEMIKAMKYWVLEANIDGYRCDYADGVPLDFWKQAIDTLRNIPERDIIMFAEGSDKNLLNSGFDMIFGWNFYFNLLESFEVSLDINSIISTNSSDYQGIPQGDHIVRWITNHDQNAWETTPEAAFNGQEGALAAYVVTSYMGGVPLMYNGQEVGCPIQLGFFSSSTEKINWNINPGILSQYKKINNFRNNSEAVKTGSLQSFNLNDKALGMLKTKNGDEVAVLVNLSSEQFTASLPVEISNKTWTNIISLEQIETTETIKLAPYEYMILD</sequence>
<dbReference type="PROSITE" id="PS51257">
    <property type="entry name" value="PROKAR_LIPOPROTEIN"/>
    <property type="match status" value="1"/>
</dbReference>
<evidence type="ECO:0000313" key="3">
    <source>
        <dbReference type="Proteomes" id="UP000559010"/>
    </source>
</evidence>
<dbReference type="PANTHER" id="PTHR10357">
    <property type="entry name" value="ALPHA-AMYLASE FAMILY MEMBER"/>
    <property type="match status" value="1"/>
</dbReference>
<dbReference type="GO" id="GO:0005975">
    <property type="term" value="P:carbohydrate metabolic process"/>
    <property type="evidence" value="ECO:0007669"/>
    <property type="project" value="InterPro"/>
</dbReference>
<evidence type="ECO:0000259" key="1">
    <source>
        <dbReference type="SMART" id="SM00642"/>
    </source>
</evidence>
<comment type="caution">
    <text evidence="2">The sequence shown here is derived from an EMBL/GenBank/DDBJ whole genome shotgun (WGS) entry which is preliminary data.</text>
</comment>
<keyword evidence="3" id="KW-1185">Reference proteome</keyword>
<dbReference type="Gene3D" id="3.20.20.80">
    <property type="entry name" value="Glycosidases"/>
    <property type="match status" value="1"/>
</dbReference>
<evidence type="ECO:0000313" key="2">
    <source>
        <dbReference type="EMBL" id="NMM49535.1"/>
    </source>
</evidence>
<dbReference type="Pfam" id="PF00128">
    <property type="entry name" value="Alpha-amylase"/>
    <property type="match status" value="2"/>
</dbReference>
<dbReference type="SUPFAM" id="SSF51011">
    <property type="entry name" value="Glycosyl hydrolase domain"/>
    <property type="match status" value="1"/>
</dbReference>
<reference evidence="2 3" key="1">
    <citation type="submission" date="2020-04" db="EMBL/GenBank/DDBJ databases">
        <title>Flammeovirgaceae bacterium KN852 isolated from deep sea.</title>
        <authorList>
            <person name="Zhang D.-C."/>
        </authorList>
    </citation>
    <scope>NUCLEOTIDE SEQUENCE [LARGE SCALE GENOMIC DNA]</scope>
    <source>
        <strain evidence="2 3">KN852</strain>
    </source>
</reference>
<accession>A0A848J208</accession>
<dbReference type="Gene3D" id="2.60.40.1180">
    <property type="entry name" value="Golgi alpha-mannosidase II"/>
    <property type="match status" value="1"/>
</dbReference>
<dbReference type="SMART" id="SM00642">
    <property type="entry name" value="Aamy"/>
    <property type="match status" value="1"/>
</dbReference>
<gene>
    <name evidence="2" type="ORF">HH304_14090</name>
</gene>
<organism evidence="2 3">
    <name type="scientific">Marinigracilibium pacificum</name>
    <dbReference type="NCBI Taxonomy" id="2729599"/>
    <lineage>
        <taxon>Bacteria</taxon>
        <taxon>Pseudomonadati</taxon>
        <taxon>Bacteroidota</taxon>
        <taxon>Cytophagia</taxon>
        <taxon>Cytophagales</taxon>
        <taxon>Flammeovirgaceae</taxon>
        <taxon>Marinigracilibium</taxon>
    </lineage>
</organism>
<dbReference type="InterPro" id="IPR017853">
    <property type="entry name" value="GH"/>
</dbReference>
<dbReference type="SUPFAM" id="SSF51445">
    <property type="entry name" value="(Trans)glycosidases"/>
    <property type="match status" value="1"/>
</dbReference>
<dbReference type="InterPro" id="IPR006047">
    <property type="entry name" value="GH13_cat_dom"/>
</dbReference>
<protein>
    <submittedName>
        <fullName evidence="2">Alpha-amylase</fullName>
    </submittedName>
</protein>
<proteinExistence type="predicted"/>
<dbReference type="CDD" id="cd11313">
    <property type="entry name" value="AmyAc_arch_bac_AmyA"/>
    <property type="match status" value="1"/>
</dbReference>
<feature type="domain" description="Glycosyl hydrolase family 13 catalytic" evidence="1">
    <location>
        <begin position="68"/>
        <end position="387"/>
    </location>
</feature>
<dbReference type="InterPro" id="IPR013780">
    <property type="entry name" value="Glyco_hydro_b"/>
</dbReference>